<dbReference type="AlphaFoldDB" id="A0A7G9W704"/>
<evidence type="ECO:0000313" key="2">
    <source>
        <dbReference type="Proteomes" id="UP000516160"/>
    </source>
</evidence>
<dbReference type="RefSeq" id="WP_213168182.1">
    <property type="nucleotide sequence ID" value="NZ_CP058559.1"/>
</dbReference>
<dbReference type="EMBL" id="CP058559">
    <property type="protein sequence ID" value="QNO14466.1"/>
    <property type="molecule type" value="Genomic_DNA"/>
</dbReference>
<organism evidence="1 2">
    <name type="scientific">Alkalicella caledoniensis</name>
    <dbReference type="NCBI Taxonomy" id="2731377"/>
    <lineage>
        <taxon>Bacteria</taxon>
        <taxon>Bacillati</taxon>
        <taxon>Bacillota</taxon>
        <taxon>Clostridia</taxon>
        <taxon>Eubacteriales</taxon>
        <taxon>Proteinivoracaceae</taxon>
        <taxon>Alkalicella</taxon>
    </lineage>
</organism>
<sequence>MNITNLVQNLRDQYKDIYSLYTQVHQTYINQQQAFQDDNEDQVQTIIDQRDKLIEQANPINNQIAEIRNKICQELNIKEFNLPYIKTINYLLTEDLEILTEKIRTQLRETINLDAELTAQMQKALGENRQKRQGLQQGKKVYQAYNQGQAHAMFIDKQK</sequence>
<accession>A0A7G9W704</accession>
<keyword evidence="2" id="KW-1185">Reference proteome</keyword>
<evidence type="ECO:0008006" key="3">
    <source>
        <dbReference type="Google" id="ProtNLM"/>
    </source>
</evidence>
<protein>
    <recommendedName>
        <fullName evidence="3">FlgN protein</fullName>
    </recommendedName>
</protein>
<dbReference type="KEGG" id="acae:HYG86_06605"/>
<reference evidence="1 2" key="1">
    <citation type="submission" date="2020-07" db="EMBL/GenBank/DDBJ databases">
        <title>Alkalicella. sp. LB2 genome.</title>
        <authorList>
            <person name="Postec A."/>
            <person name="Quemeneur M."/>
        </authorList>
    </citation>
    <scope>NUCLEOTIDE SEQUENCE [LARGE SCALE GENOMIC DNA]</scope>
    <source>
        <strain evidence="1 2">LB2</strain>
    </source>
</reference>
<name>A0A7G9W704_ALKCA</name>
<proteinExistence type="predicted"/>
<gene>
    <name evidence="1" type="ORF">HYG86_06605</name>
</gene>
<evidence type="ECO:0000313" key="1">
    <source>
        <dbReference type="EMBL" id="QNO14466.1"/>
    </source>
</evidence>
<dbReference type="Proteomes" id="UP000516160">
    <property type="component" value="Chromosome"/>
</dbReference>